<dbReference type="Gene3D" id="3.30.410.40">
    <property type="match status" value="1"/>
</dbReference>
<dbReference type="AlphaFoldDB" id="A0A6B2L0X6"/>
<keyword evidence="4 5" id="KW-0274">FAD</keyword>
<dbReference type="PANTHER" id="PTHR11552">
    <property type="entry name" value="GLUCOSE-METHANOL-CHOLINE GMC OXIDOREDUCTASE"/>
    <property type="match status" value="1"/>
</dbReference>
<feature type="domain" description="Glucose-methanol-choline oxidoreductase N-terminal" evidence="6">
    <location>
        <begin position="210"/>
        <end position="224"/>
    </location>
</feature>
<dbReference type="SUPFAM" id="SSF51905">
    <property type="entry name" value="FAD/NAD(P)-binding domain"/>
    <property type="match status" value="1"/>
</dbReference>
<organism evidence="7">
    <name type="scientific">Arcella intermedia</name>
    <dbReference type="NCBI Taxonomy" id="1963864"/>
    <lineage>
        <taxon>Eukaryota</taxon>
        <taxon>Amoebozoa</taxon>
        <taxon>Tubulinea</taxon>
        <taxon>Elardia</taxon>
        <taxon>Arcellinida</taxon>
        <taxon>Sphaerothecina</taxon>
        <taxon>Arcellidae</taxon>
        <taxon>Arcella</taxon>
    </lineage>
</organism>
<evidence type="ECO:0000256" key="2">
    <source>
        <dbReference type="ARBA" id="ARBA00010790"/>
    </source>
</evidence>
<keyword evidence="3" id="KW-0285">Flavoprotein</keyword>
<evidence type="ECO:0000313" key="7">
    <source>
        <dbReference type="EMBL" id="NDV30508.1"/>
    </source>
</evidence>
<dbReference type="SUPFAM" id="SSF54373">
    <property type="entry name" value="FAD-linked reductases, C-terminal domain"/>
    <property type="match status" value="1"/>
</dbReference>
<comment type="similarity">
    <text evidence="2">Belongs to the GMC oxidoreductase family.</text>
</comment>
<feature type="binding site" evidence="5">
    <location>
        <position position="156"/>
    </location>
    <ligand>
        <name>FAD</name>
        <dbReference type="ChEBI" id="CHEBI:57692"/>
    </ligand>
</feature>
<sequence>MRGRGWGGSTTINGQVHVRGTKKNFDDWSDITGDETWDFEHVLPVFKKIENNVWHKDSIWHGTKGFNKVSRVLQGHDEWVDPKNYEVWNSITSAGIPFVDDIHGDPKTYAGLSYCSASVGFDPVTGHGTRSWVGKDLLKPAAERCSKLRIKSRSLVTRILFDGTRAVGVEYIEGEGIYSTEVNSTMGIRNAALHKKKFAFARMGVIVAAGTVNTPQLLKLSGIGPRAELEQFDIPVVVDLPGVGENLQDHVEFTVNYQFDSPTYIDSLGCSYGPRDASDPCATQYNRYYGTSGRVGNLDWNFDKKGEVECHAILSTDYPIWDFDHLPRPDSGPFPFPGIFGWLNEIMNPKSRGSVTLQSADPTEAPFIDPRYYSHPDDLRKAVGCWKLIEGIMANVSHAELFRPDPTTVTTDQEVEDYLRNIAWGHHMTGTARMGRKCDKMAVLDTNLRPFGTQNLYVVDASAFPKIVAGQPTFAVYMLAQKAFWKIKNFEKNMHNCEARF</sequence>
<evidence type="ECO:0000259" key="6">
    <source>
        <dbReference type="PROSITE" id="PS00624"/>
    </source>
</evidence>
<dbReference type="InterPro" id="IPR000172">
    <property type="entry name" value="GMC_OxRdtase_N"/>
</dbReference>
<dbReference type="PANTHER" id="PTHR11552:SF147">
    <property type="entry name" value="CHOLINE DEHYDROGENASE, MITOCHONDRIAL"/>
    <property type="match status" value="1"/>
</dbReference>
<dbReference type="PIRSF" id="PIRSF000137">
    <property type="entry name" value="Alcohol_oxidase"/>
    <property type="match status" value="1"/>
</dbReference>
<dbReference type="InterPro" id="IPR007867">
    <property type="entry name" value="GMC_OxRtase_C"/>
</dbReference>
<evidence type="ECO:0000256" key="3">
    <source>
        <dbReference type="ARBA" id="ARBA00022630"/>
    </source>
</evidence>
<dbReference type="Gene3D" id="3.50.50.60">
    <property type="entry name" value="FAD/NAD(P)-binding domain"/>
    <property type="match status" value="1"/>
</dbReference>
<name>A0A6B2L0X6_9EUKA</name>
<dbReference type="InterPro" id="IPR036188">
    <property type="entry name" value="FAD/NAD-bd_sf"/>
</dbReference>
<comment type="cofactor">
    <cofactor evidence="1 5">
        <name>FAD</name>
        <dbReference type="ChEBI" id="CHEBI:57692"/>
    </cofactor>
</comment>
<feature type="binding site" evidence="5">
    <location>
        <begin position="13"/>
        <end position="16"/>
    </location>
    <ligand>
        <name>FAD</name>
        <dbReference type="ChEBI" id="CHEBI:57692"/>
    </ligand>
</feature>
<proteinExistence type="inferred from homology"/>
<dbReference type="GO" id="GO:0050660">
    <property type="term" value="F:flavin adenine dinucleotide binding"/>
    <property type="evidence" value="ECO:0007669"/>
    <property type="project" value="InterPro"/>
</dbReference>
<dbReference type="Pfam" id="PF00732">
    <property type="entry name" value="GMC_oxred_N"/>
    <property type="match status" value="1"/>
</dbReference>
<dbReference type="EMBL" id="GIBP01001539">
    <property type="protein sequence ID" value="NDV30508.1"/>
    <property type="molecule type" value="Transcribed_RNA"/>
</dbReference>
<protein>
    <recommendedName>
        <fullName evidence="6">Glucose-methanol-choline oxidoreductase N-terminal domain-containing protein</fullName>
    </recommendedName>
</protein>
<evidence type="ECO:0000256" key="5">
    <source>
        <dbReference type="PIRSR" id="PIRSR000137-2"/>
    </source>
</evidence>
<evidence type="ECO:0000256" key="1">
    <source>
        <dbReference type="ARBA" id="ARBA00001974"/>
    </source>
</evidence>
<accession>A0A6B2L0X6</accession>
<dbReference type="GO" id="GO:0016614">
    <property type="term" value="F:oxidoreductase activity, acting on CH-OH group of donors"/>
    <property type="evidence" value="ECO:0007669"/>
    <property type="project" value="InterPro"/>
</dbReference>
<dbReference type="InterPro" id="IPR012132">
    <property type="entry name" value="GMC_OxRdtase"/>
</dbReference>
<evidence type="ECO:0000256" key="4">
    <source>
        <dbReference type="ARBA" id="ARBA00022827"/>
    </source>
</evidence>
<reference evidence="7" key="1">
    <citation type="journal article" date="2020" name="J. Eukaryot. Microbiol.">
        <title>De novo Sequencing, Assembly and Annotation of the Transcriptome for the Free-Living Testate Amoeba Arcella intermedia.</title>
        <authorList>
            <person name="Ribeiro G.M."/>
            <person name="Porfirio-Sousa A.L."/>
            <person name="Maurer-Alcala X.X."/>
            <person name="Katz L.A."/>
            <person name="Lahr D.J.G."/>
        </authorList>
    </citation>
    <scope>NUCLEOTIDE SEQUENCE</scope>
</reference>
<dbReference type="PROSITE" id="PS00624">
    <property type="entry name" value="GMC_OXRED_2"/>
    <property type="match status" value="1"/>
</dbReference>
<dbReference type="Pfam" id="PF05199">
    <property type="entry name" value="GMC_oxred_C"/>
    <property type="match status" value="1"/>
</dbReference>